<reference evidence="11 12" key="2">
    <citation type="submission" date="2019-01" db="EMBL/GenBank/DDBJ databases">
        <title>Tautonia sociabilis, a novel thermotolerant planctomycete of Isosphaeraceae family, isolated from a 4000 m deep subterranean habitat.</title>
        <authorList>
            <person name="Kovaleva O.L."/>
            <person name="Elcheninov A.G."/>
            <person name="Van Heerden E."/>
            <person name="Toshchakov S.V."/>
            <person name="Novikov A."/>
            <person name="Bonch-Osmolovskaya E.A."/>
            <person name="Kublanov I.V."/>
        </authorList>
    </citation>
    <scope>NUCLEOTIDE SEQUENCE [LARGE SCALE GENOMIC DNA]</scope>
    <source>
        <strain evidence="11 12">GM2012</strain>
    </source>
</reference>
<dbReference type="InterPro" id="IPR013149">
    <property type="entry name" value="ADH-like_C"/>
</dbReference>
<feature type="region of interest" description="Disordered" evidence="8">
    <location>
        <begin position="338"/>
        <end position="359"/>
    </location>
</feature>
<evidence type="ECO:0000313" key="11">
    <source>
        <dbReference type="EMBL" id="RUL89182.1"/>
    </source>
</evidence>
<organism evidence="11 12">
    <name type="scientific">Tautonia sociabilis</name>
    <dbReference type="NCBI Taxonomy" id="2080755"/>
    <lineage>
        <taxon>Bacteria</taxon>
        <taxon>Pseudomonadati</taxon>
        <taxon>Planctomycetota</taxon>
        <taxon>Planctomycetia</taxon>
        <taxon>Isosphaerales</taxon>
        <taxon>Isosphaeraceae</taxon>
        <taxon>Tautonia</taxon>
    </lineage>
</organism>
<dbReference type="Pfam" id="PF00107">
    <property type="entry name" value="ADH_zinc_N"/>
    <property type="match status" value="1"/>
</dbReference>
<dbReference type="Proteomes" id="UP000280296">
    <property type="component" value="Unassembled WGS sequence"/>
</dbReference>
<dbReference type="EMBL" id="RYZH01000004">
    <property type="protein sequence ID" value="RUL89182.1"/>
    <property type="molecule type" value="Genomic_DNA"/>
</dbReference>
<comment type="similarity">
    <text evidence="2">Belongs to the zinc-containing alcohol dehydrogenase family.</text>
</comment>
<evidence type="ECO:0000256" key="5">
    <source>
        <dbReference type="ARBA" id="ARBA00022833"/>
    </source>
</evidence>
<dbReference type="CDD" id="cd08231">
    <property type="entry name" value="MDR_TM0436_like"/>
    <property type="match status" value="1"/>
</dbReference>
<dbReference type="InterPro" id="IPR011032">
    <property type="entry name" value="GroES-like_sf"/>
</dbReference>
<dbReference type="AlphaFoldDB" id="A0A432MP49"/>
<dbReference type="GO" id="GO:0005737">
    <property type="term" value="C:cytoplasm"/>
    <property type="evidence" value="ECO:0007669"/>
    <property type="project" value="TreeGrafter"/>
</dbReference>
<evidence type="ECO:0000256" key="7">
    <source>
        <dbReference type="ARBA" id="ARBA00023027"/>
    </source>
</evidence>
<evidence type="ECO:0000256" key="1">
    <source>
        <dbReference type="ARBA" id="ARBA00001947"/>
    </source>
</evidence>
<evidence type="ECO:0000256" key="8">
    <source>
        <dbReference type="SAM" id="MobiDB-lite"/>
    </source>
</evidence>
<keyword evidence="5" id="KW-0862">Zinc</keyword>
<dbReference type="SUPFAM" id="SSF50129">
    <property type="entry name" value="GroES-like"/>
    <property type="match status" value="1"/>
</dbReference>
<dbReference type="Gene3D" id="3.90.180.10">
    <property type="entry name" value="Medium-chain alcohol dehydrogenases, catalytic domain"/>
    <property type="match status" value="1"/>
</dbReference>
<dbReference type="RefSeq" id="WP_126723917.1">
    <property type="nucleotide sequence ID" value="NZ_RYZH01000004.1"/>
</dbReference>
<gene>
    <name evidence="11" type="ORF">TsocGM_03440</name>
</gene>
<sequence>MATTRAAIFLGAGRPIEVREIPLPRPRGEEILVDVVACTLCGSDLHSIRGHRSVPVPTVLGHEILGRILEFGPEAPRIDASGQPMTAGDRITWAVVARCGDCFYCRRGLPQKCEHQTKYGHEPMKPGQELTGGLAGHCLLAPGTAAFVVPEGLPDAVACPSNCATATVAAAIEAAGPLSGARVLVLGSGMLGLTAAAWARSLGAEAVLCCDKDADRLARSSAFGATHQAGPEAIADLANECSEGRGLDVVIELTGAPEAVELGLPRLRMGGTLVLVGSVSPTRPVAMLPEQVVRRCLTIRGVHNYRPDHLGAALRFLESSAAAFPFGKLVGQWRPLSSLDGESDPAPAGGAPRLGIRPD</sequence>
<proteinExistence type="inferred from homology"/>
<feature type="domain" description="Alcohol dehydrogenase-like N-terminal" evidence="10">
    <location>
        <begin position="29"/>
        <end position="140"/>
    </location>
</feature>
<dbReference type="Gene3D" id="3.40.50.720">
    <property type="entry name" value="NAD(P)-binding Rossmann-like Domain"/>
    <property type="match status" value="1"/>
</dbReference>
<comment type="caution">
    <text evidence="11">The sequence shown here is derived from an EMBL/GenBank/DDBJ whole genome shotgun (WGS) entry which is preliminary data.</text>
</comment>
<accession>A0A432MP49</accession>
<dbReference type="InterPro" id="IPR036291">
    <property type="entry name" value="NAD(P)-bd_dom_sf"/>
</dbReference>
<dbReference type="GO" id="GO:0004022">
    <property type="term" value="F:alcohol dehydrogenase (NAD+) activity"/>
    <property type="evidence" value="ECO:0007669"/>
    <property type="project" value="UniProtKB-EC"/>
</dbReference>
<name>A0A432MP49_9BACT</name>
<evidence type="ECO:0000259" key="10">
    <source>
        <dbReference type="Pfam" id="PF08240"/>
    </source>
</evidence>
<dbReference type="Pfam" id="PF08240">
    <property type="entry name" value="ADH_N"/>
    <property type="match status" value="1"/>
</dbReference>
<keyword evidence="7" id="KW-0520">NAD</keyword>
<dbReference type="SUPFAM" id="SSF51735">
    <property type="entry name" value="NAD(P)-binding Rossmann-fold domains"/>
    <property type="match status" value="1"/>
</dbReference>
<reference evidence="11 12" key="1">
    <citation type="submission" date="2018-12" db="EMBL/GenBank/DDBJ databases">
        <authorList>
            <person name="Toschakov S.V."/>
        </authorList>
    </citation>
    <scope>NUCLEOTIDE SEQUENCE [LARGE SCALE GENOMIC DNA]</scope>
    <source>
        <strain evidence="11 12">GM2012</strain>
    </source>
</reference>
<dbReference type="InterPro" id="IPR013154">
    <property type="entry name" value="ADH-like_N"/>
</dbReference>
<evidence type="ECO:0000256" key="2">
    <source>
        <dbReference type="ARBA" id="ARBA00008072"/>
    </source>
</evidence>
<keyword evidence="12" id="KW-1185">Reference proteome</keyword>
<dbReference type="GO" id="GO:0046872">
    <property type="term" value="F:metal ion binding"/>
    <property type="evidence" value="ECO:0007669"/>
    <property type="project" value="UniProtKB-KW"/>
</dbReference>
<evidence type="ECO:0000259" key="9">
    <source>
        <dbReference type="Pfam" id="PF00107"/>
    </source>
</evidence>
<evidence type="ECO:0000256" key="3">
    <source>
        <dbReference type="ARBA" id="ARBA00013190"/>
    </source>
</evidence>
<dbReference type="InterPro" id="IPR017743">
    <property type="entry name" value="ADH_phosphonate_catab-assoc"/>
</dbReference>
<dbReference type="PANTHER" id="PTHR42940:SF3">
    <property type="entry name" value="ALCOHOL DEHYDROGENASE 1-RELATED"/>
    <property type="match status" value="1"/>
</dbReference>
<evidence type="ECO:0000313" key="12">
    <source>
        <dbReference type="Proteomes" id="UP000280296"/>
    </source>
</evidence>
<keyword evidence="6" id="KW-0560">Oxidoreductase</keyword>
<protein>
    <recommendedName>
        <fullName evidence="3">alcohol dehydrogenase</fullName>
        <ecNumber evidence="3">1.1.1.1</ecNumber>
    </recommendedName>
</protein>
<dbReference type="NCBIfam" id="TIGR03366">
    <property type="entry name" value="HpnZ_proposed"/>
    <property type="match status" value="1"/>
</dbReference>
<evidence type="ECO:0000256" key="6">
    <source>
        <dbReference type="ARBA" id="ARBA00023002"/>
    </source>
</evidence>
<comment type="cofactor">
    <cofactor evidence="1">
        <name>Zn(2+)</name>
        <dbReference type="ChEBI" id="CHEBI:29105"/>
    </cofactor>
</comment>
<dbReference type="EC" id="1.1.1.1" evidence="3"/>
<feature type="domain" description="Alcohol dehydrogenase-like C-terminal" evidence="9">
    <location>
        <begin position="191"/>
        <end position="318"/>
    </location>
</feature>
<keyword evidence="4" id="KW-0479">Metal-binding</keyword>
<dbReference type="PANTHER" id="PTHR42940">
    <property type="entry name" value="ALCOHOL DEHYDROGENASE 1-RELATED"/>
    <property type="match status" value="1"/>
</dbReference>
<evidence type="ECO:0000256" key="4">
    <source>
        <dbReference type="ARBA" id="ARBA00022723"/>
    </source>
</evidence>
<dbReference type="OrthoDB" id="239596at2"/>